<dbReference type="AlphaFoldDB" id="A0A7W7GA97"/>
<dbReference type="EMBL" id="JACHND010000001">
    <property type="protein sequence ID" value="MBB4702202.1"/>
    <property type="molecule type" value="Genomic_DNA"/>
</dbReference>
<organism evidence="1 2">
    <name type="scientific">Sphaerisporangium siamense</name>
    <dbReference type="NCBI Taxonomy" id="795645"/>
    <lineage>
        <taxon>Bacteria</taxon>
        <taxon>Bacillati</taxon>
        <taxon>Actinomycetota</taxon>
        <taxon>Actinomycetes</taxon>
        <taxon>Streptosporangiales</taxon>
        <taxon>Streptosporangiaceae</taxon>
        <taxon>Sphaerisporangium</taxon>
    </lineage>
</organism>
<dbReference type="Proteomes" id="UP000542210">
    <property type="component" value="Unassembled WGS sequence"/>
</dbReference>
<evidence type="ECO:0000313" key="2">
    <source>
        <dbReference type="Proteomes" id="UP000542210"/>
    </source>
</evidence>
<evidence type="ECO:0008006" key="3">
    <source>
        <dbReference type="Google" id="ProtNLM"/>
    </source>
</evidence>
<name>A0A7W7GA97_9ACTN</name>
<reference evidence="1 2" key="1">
    <citation type="submission" date="2020-08" db="EMBL/GenBank/DDBJ databases">
        <title>Sequencing the genomes of 1000 actinobacteria strains.</title>
        <authorList>
            <person name="Klenk H.-P."/>
        </authorList>
    </citation>
    <scope>NUCLEOTIDE SEQUENCE [LARGE SCALE GENOMIC DNA]</scope>
    <source>
        <strain evidence="1 2">DSM 45784</strain>
    </source>
</reference>
<gene>
    <name evidence="1" type="ORF">BJ982_003746</name>
</gene>
<accession>A0A7W7GA97</accession>
<keyword evidence="2" id="KW-1185">Reference proteome</keyword>
<protein>
    <recommendedName>
        <fullName evidence="3">Helix-turn-helix domain-containing protein</fullName>
    </recommendedName>
</protein>
<proteinExistence type="predicted"/>
<comment type="caution">
    <text evidence="1">The sequence shown here is derived from an EMBL/GenBank/DDBJ whole genome shotgun (WGS) entry which is preliminary data.</text>
</comment>
<evidence type="ECO:0000313" key="1">
    <source>
        <dbReference type="EMBL" id="MBB4702202.1"/>
    </source>
</evidence>
<sequence length="84" mass="9271">MPATKKLLARGAQIQAAVHRHLAAYPHAQLTTYELARVLEYGKAGRCGVNGALHRLADVGEVRRVPAADPMNARRTIYRWQVAP</sequence>
<dbReference type="RefSeq" id="WP_184881786.1">
    <property type="nucleotide sequence ID" value="NZ_BOOV01000026.1"/>
</dbReference>